<evidence type="ECO:0000313" key="2">
    <source>
        <dbReference type="EMBL" id="OQE23365.1"/>
    </source>
</evidence>
<dbReference type="Proteomes" id="UP000191342">
    <property type="component" value="Unassembled WGS sequence"/>
</dbReference>
<organism evidence="2 3">
    <name type="scientific">Penicillium flavigenum</name>
    <dbReference type="NCBI Taxonomy" id="254877"/>
    <lineage>
        <taxon>Eukaryota</taxon>
        <taxon>Fungi</taxon>
        <taxon>Dikarya</taxon>
        <taxon>Ascomycota</taxon>
        <taxon>Pezizomycotina</taxon>
        <taxon>Eurotiomycetes</taxon>
        <taxon>Eurotiomycetidae</taxon>
        <taxon>Eurotiales</taxon>
        <taxon>Aspergillaceae</taxon>
        <taxon>Penicillium</taxon>
    </lineage>
</organism>
<comment type="caution">
    <text evidence="2">The sequence shown here is derived from an EMBL/GenBank/DDBJ whole genome shotgun (WGS) entry which is preliminary data.</text>
</comment>
<feature type="region of interest" description="Disordered" evidence="1">
    <location>
        <begin position="58"/>
        <end position="79"/>
    </location>
</feature>
<proteinExistence type="predicted"/>
<dbReference type="AlphaFoldDB" id="A0A1V6TAM3"/>
<evidence type="ECO:0000313" key="3">
    <source>
        <dbReference type="Proteomes" id="UP000191342"/>
    </source>
</evidence>
<evidence type="ECO:0000256" key="1">
    <source>
        <dbReference type="SAM" id="MobiDB-lite"/>
    </source>
</evidence>
<protein>
    <submittedName>
        <fullName evidence="2">Uncharacterized protein</fullName>
    </submittedName>
</protein>
<dbReference type="EMBL" id="MLQL01000011">
    <property type="protein sequence ID" value="OQE23365.1"/>
    <property type="molecule type" value="Genomic_DNA"/>
</dbReference>
<sequence>MTALGAKNGCLPPSNFRERVAVLTTAVSSRVSSAVGSMSMAKVKKWSYSSLSSSIQTHTQSSSAGDRFSCTARASSSQRTELGIVAREMSRRSVAPSHRFSFYSPLYCSK</sequence>
<reference evidence="3" key="1">
    <citation type="journal article" date="2017" name="Nat. Microbiol.">
        <title>Global analysis of biosynthetic gene clusters reveals vast potential of secondary metabolite production in Penicillium species.</title>
        <authorList>
            <person name="Nielsen J.C."/>
            <person name="Grijseels S."/>
            <person name="Prigent S."/>
            <person name="Ji B."/>
            <person name="Dainat J."/>
            <person name="Nielsen K.F."/>
            <person name="Frisvad J.C."/>
            <person name="Workman M."/>
            <person name="Nielsen J."/>
        </authorList>
    </citation>
    <scope>NUCLEOTIDE SEQUENCE [LARGE SCALE GENOMIC DNA]</scope>
    <source>
        <strain evidence="3">IBT 14082</strain>
    </source>
</reference>
<accession>A0A1V6TAM3</accession>
<name>A0A1V6TAM3_9EURO</name>
<keyword evidence="3" id="KW-1185">Reference proteome</keyword>
<gene>
    <name evidence="2" type="ORF">PENFLA_c011G03756</name>
</gene>